<dbReference type="OrthoDB" id="4269629at2"/>
<dbReference type="Gene3D" id="2.120.10.30">
    <property type="entry name" value="TolB, C-terminal domain"/>
    <property type="match status" value="1"/>
</dbReference>
<dbReference type="Pfam" id="PF00326">
    <property type="entry name" value="Peptidase_S9"/>
    <property type="match status" value="1"/>
</dbReference>
<dbReference type="GO" id="GO:0008236">
    <property type="term" value="F:serine-type peptidase activity"/>
    <property type="evidence" value="ECO:0007669"/>
    <property type="project" value="InterPro"/>
</dbReference>
<feature type="domain" description="Peptidase S9 prolyl oligopeptidase catalytic" evidence="1">
    <location>
        <begin position="421"/>
        <end position="627"/>
    </location>
</feature>
<sequence length="645" mass="72111">MKLTKPYGSWKSDLTADVLAHKGKRFGHMTLDNGSLYWLEVRASEKGRGVLMRSSSDNLCEEVLPSEISVRTKVHEYGGGDFLVADGKVYFSNAEDNRVYLFSDGKLAAITRKNEAYEERYADFFLDSQQKYLLAVRESHKESGVVNELVNIVIESGEIQVLHSGFDFYSFPRLSPQGHRLCWTCWNQPDMPWDSAELWLADFHPEAGTIDASHRVTGGGTDSVFQPSWSSEGILHYICDKSGWLNIYNHSDGVLNALTPIDRDFGVPQWIFGLGTYVITSDNSLYALSFEAGQQQLCHIEPDSGHIEPVALPFKHFEGQLLGDDKSLYFCAAGPAMEVAMYRYDIQQKKYFALTEISPFPLPADDISIAEAISFESFNNRQCHAFYYPPASSRFQGPEETCPPLIVMSHGGPTSFSDNSLSPAIQFWTNRGFAVVDVNYGGSTGYGKKYREFLTGNWGVVDVEDCVAAANHLVEKKLADKNGLLIRGGSAGGYTTLCALTFFDVFTAGMSRYGVSDLESLASDSHKFEARYLDKLVGPYPQEKARYQERSPIHQTDKLSCPILLLQGADDKVVPPNQAELMVEALEKKKIPYSYILFEGEGHGFRQAETIIQAFNAELDFYRKILGIQSEEKISEVEIHNFVSS</sequence>
<gene>
    <name evidence="2" type="ORF">FLL46_25780</name>
</gene>
<protein>
    <submittedName>
        <fullName evidence="2">S9 family peptidase</fullName>
    </submittedName>
</protein>
<keyword evidence="3" id="KW-1185">Reference proteome</keyword>
<name>A0A545TWH6_9GAMM</name>
<dbReference type="InterPro" id="IPR001375">
    <property type="entry name" value="Peptidase_S9_cat"/>
</dbReference>
<dbReference type="RefSeq" id="WP_142935138.1">
    <property type="nucleotide sequence ID" value="NZ_ML660172.1"/>
</dbReference>
<dbReference type="SUPFAM" id="SSF82171">
    <property type="entry name" value="DPP6 N-terminal domain-like"/>
    <property type="match status" value="1"/>
</dbReference>
<comment type="caution">
    <text evidence="2">The sequence shown here is derived from an EMBL/GenBank/DDBJ whole genome shotgun (WGS) entry which is preliminary data.</text>
</comment>
<organism evidence="2 3">
    <name type="scientific">Aliikangiella coralliicola</name>
    <dbReference type="NCBI Taxonomy" id="2592383"/>
    <lineage>
        <taxon>Bacteria</taxon>
        <taxon>Pseudomonadati</taxon>
        <taxon>Pseudomonadota</taxon>
        <taxon>Gammaproteobacteria</taxon>
        <taxon>Oceanospirillales</taxon>
        <taxon>Pleioneaceae</taxon>
        <taxon>Aliikangiella</taxon>
    </lineage>
</organism>
<evidence type="ECO:0000259" key="1">
    <source>
        <dbReference type="Pfam" id="PF00326"/>
    </source>
</evidence>
<dbReference type="InterPro" id="IPR050585">
    <property type="entry name" value="Xaa-Pro_dipeptidyl-ppase/CocE"/>
</dbReference>
<dbReference type="PANTHER" id="PTHR43056">
    <property type="entry name" value="PEPTIDASE S9 PROLYL OLIGOPEPTIDASE"/>
    <property type="match status" value="1"/>
</dbReference>
<evidence type="ECO:0000313" key="3">
    <source>
        <dbReference type="Proteomes" id="UP000315439"/>
    </source>
</evidence>
<dbReference type="Proteomes" id="UP000315439">
    <property type="component" value="Unassembled WGS sequence"/>
</dbReference>
<dbReference type="PANTHER" id="PTHR43056:SF5">
    <property type="entry name" value="PEPTIDASE S9 PROLYL OLIGOPEPTIDASE CATALYTIC DOMAIN-CONTAINING PROTEIN"/>
    <property type="match status" value="1"/>
</dbReference>
<dbReference type="AlphaFoldDB" id="A0A545TWH6"/>
<reference evidence="2 3" key="1">
    <citation type="submission" date="2019-07" db="EMBL/GenBank/DDBJ databases">
        <title>Draft genome for Aliikangiella sp. M105.</title>
        <authorList>
            <person name="Wang G."/>
        </authorList>
    </citation>
    <scope>NUCLEOTIDE SEQUENCE [LARGE SCALE GENOMIC DNA]</scope>
    <source>
        <strain evidence="2 3">M105</strain>
    </source>
</reference>
<dbReference type="SUPFAM" id="SSF53474">
    <property type="entry name" value="alpha/beta-Hydrolases"/>
    <property type="match status" value="1"/>
</dbReference>
<dbReference type="InterPro" id="IPR029058">
    <property type="entry name" value="AB_hydrolase_fold"/>
</dbReference>
<dbReference type="EMBL" id="VIKS01000016">
    <property type="protein sequence ID" value="TQV81562.1"/>
    <property type="molecule type" value="Genomic_DNA"/>
</dbReference>
<dbReference type="InterPro" id="IPR011042">
    <property type="entry name" value="6-blade_b-propeller_TolB-like"/>
</dbReference>
<evidence type="ECO:0000313" key="2">
    <source>
        <dbReference type="EMBL" id="TQV81562.1"/>
    </source>
</evidence>
<dbReference type="Gene3D" id="3.40.50.1820">
    <property type="entry name" value="alpha/beta hydrolase"/>
    <property type="match status" value="1"/>
</dbReference>
<accession>A0A545TWH6</accession>
<dbReference type="GO" id="GO:0006508">
    <property type="term" value="P:proteolysis"/>
    <property type="evidence" value="ECO:0007669"/>
    <property type="project" value="InterPro"/>
</dbReference>
<proteinExistence type="predicted"/>